<reference evidence="5" key="1">
    <citation type="submission" date="2012-12" db="EMBL/GenBank/DDBJ databases">
        <authorList>
            <person name="Hellsten U."/>
            <person name="Grimwood J."/>
            <person name="Chapman J.A."/>
            <person name="Shapiro H."/>
            <person name="Aerts A."/>
            <person name="Otillar R.P."/>
            <person name="Terry A.Y."/>
            <person name="Boore J.L."/>
            <person name="Simakov O."/>
            <person name="Marletaz F."/>
            <person name="Cho S.-J."/>
            <person name="Edsinger-Gonzales E."/>
            <person name="Havlak P."/>
            <person name="Kuo D.-H."/>
            <person name="Larsson T."/>
            <person name="Lv J."/>
            <person name="Arendt D."/>
            <person name="Savage R."/>
            <person name="Osoegawa K."/>
            <person name="de Jong P."/>
            <person name="Lindberg D.R."/>
            <person name="Seaver E.C."/>
            <person name="Weisblat D.A."/>
            <person name="Putnam N.H."/>
            <person name="Grigoriev I.V."/>
            <person name="Rokhsar D.S."/>
        </authorList>
    </citation>
    <scope>NUCLEOTIDE SEQUENCE</scope>
    <source>
        <strain evidence="5">I ESC-2004</strain>
    </source>
</reference>
<proteinExistence type="predicted"/>
<evidence type="ECO:0000259" key="2">
    <source>
        <dbReference type="PROSITE" id="PS50948"/>
    </source>
</evidence>
<dbReference type="EMBL" id="KB307469">
    <property type="protein sequence ID" value="ELT98894.1"/>
    <property type="molecule type" value="Genomic_DNA"/>
</dbReference>
<dbReference type="EMBL" id="AMQN01010273">
    <property type="status" value="NOT_ANNOTATED_CDS"/>
    <property type="molecule type" value="Genomic_DNA"/>
</dbReference>
<keyword evidence="5" id="KW-1185">Reference proteome</keyword>
<dbReference type="Pfam" id="PF00024">
    <property type="entry name" value="PAN_1"/>
    <property type="match status" value="1"/>
</dbReference>
<dbReference type="HOGENOM" id="CLU_610093_0_0_1"/>
<evidence type="ECO:0000313" key="3">
    <source>
        <dbReference type="EMBL" id="ELT98894.1"/>
    </source>
</evidence>
<reference evidence="4" key="3">
    <citation type="submission" date="2015-06" db="UniProtKB">
        <authorList>
            <consortium name="EnsemblMetazoa"/>
        </authorList>
    </citation>
    <scope>IDENTIFICATION</scope>
</reference>
<feature type="compositionally biased region" description="Low complexity" evidence="1">
    <location>
        <begin position="220"/>
        <end position="236"/>
    </location>
</feature>
<gene>
    <name evidence="3" type="ORF">CAPTEDRAFT_198520</name>
</gene>
<dbReference type="SUPFAM" id="SSF57414">
    <property type="entry name" value="Hairpin loop containing domain-like"/>
    <property type="match status" value="1"/>
</dbReference>
<dbReference type="InterPro" id="IPR003609">
    <property type="entry name" value="Pan_app"/>
</dbReference>
<sequence length="449" mass="49704">MSCAGSLEQSHCEGDECCGGKAEDGTETYSVYAVGGLDVVKQIRARIMKSILDNKVRWLTNGEEVVQGCSGKYRSHRSSMGDYVALSLPENSFRTFRGVTDVVDCQSKCNEHDQCRSITYFHQSSICTVNYVSSDQGMTVPSESPTTVMNRVCNYTVDLLTNNFELEMVTFQRLLTRGLPTSQQPLYNEDFELDLTNSNAEDSVKRNVLVNNAEQYQLTTESGFQEGFSESSSESESQSDREEESTSATGLKVKPSSDGDSGFSLSAALTANSGLSVFGIDRHVSTAVSSGLNHEMSRAFSGLRSRASKRSMSSTNSQSKRKSNVRTRGNFFNNGFHKTLRTDKSLSYEYTLTVPALHRGHISFFVAESPNILKWKATFRLNGHVKLSNGGHDREVHVSRLLRSKDRLFYAMGTIVYNRRTVIGKTVITNSAGVLVTNEEHLLQSQTTS</sequence>
<evidence type="ECO:0000256" key="1">
    <source>
        <dbReference type="SAM" id="MobiDB-lite"/>
    </source>
</evidence>
<accession>R7TYU2</accession>
<organism evidence="3">
    <name type="scientific">Capitella teleta</name>
    <name type="common">Polychaete worm</name>
    <dbReference type="NCBI Taxonomy" id="283909"/>
    <lineage>
        <taxon>Eukaryota</taxon>
        <taxon>Metazoa</taxon>
        <taxon>Spiralia</taxon>
        <taxon>Lophotrochozoa</taxon>
        <taxon>Annelida</taxon>
        <taxon>Polychaeta</taxon>
        <taxon>Sedentaria</taxon>
        <taxon>Scolecida</taxon>
        <taxon>Capitellidae</taxon>
        <taxon>Capitella</taxon>
    </lineage>
</organism>
<protein>
    <recommendedName>
        <fullName evidence="2">Apple domain-containing protein</fullName>
    </recommendedName>
</protein>
<dbReference type="PROSITE" id="PS50948">
    <property type="entry name" value="PAN"/>
    <property type="match status" value="1"/>
</dbReference>
<evidence type="ECO:0000313" key="4">
    <source>
        <dbReference type="EnsemblMetazoa" id="CapteP198520"/>
    </source>
</evidence>
<feature type="domain" description="Apple" evidence="2">
    <location>
        <begin position="69"/>
        <end position="153"/>
    </location>
</feature>
<feature type="region of interest" description="Disordered" evidence="1">
    <location>
        <begin position="220"/>
        <end position="258"/>
    </location>
</feature>
<evidence type="ECO:0000313" key="5">
    <source>
        <dbReference type="Proteomes" id="UP000014760"/>
    </source>
</evidence>
<name>R7TYU2_CAPTE</name>
<dbReference type="Proteomes" id="UP000014760">
    <property type="component" value="Unassembled WGS sequence"/>
</dbReference>
<dbReference type="EnsemblMetazoa" id="CapteT198520">
    <property type="protein sequence ID" value="CapteP198520"/>
    <property type="gene ID" value="CapteG198520"/>
</dbReference>
<reference evidence="3 5" key="2">
    <citation type="journal article" date="2013" name="Nature">
        <title>Insights into bilaterian evolution from three spiralian genomes.</title>
        <authorList>
            <person name="Simakov O."/>
            <person name="Marletaz F."/>
            <person name="Cho S.J."/>
            <person name="Edsinger-Gonzales E."/>
            <person name="Havlak P."/>
            <person name="Hellsten U."/>
            <person name="Kuo D.H."/>
            <person name="Larsson T."/>
            <person name="Lv J."/>
            <person name="Arendt D."/>
            <person name="Savage R."/>
            <person name="Osoegawa K."/>
            <person name="de Jong P."/>
            <person name="Grimwood J."/>
            <person name="Chapman J.A."/>
            <person name="Shapiro H."/>
            <person name="Aerts A."/>
            <person name="Otillar R.P."/>
            <person name="Terry A.Y."/>
            <person name="Boore J.L."/>
            <person name="Grigoriev I.V."/>
            <person name="Lindberg D.R."/>
            <person name="Seaver E.C."/>
            <person name="Weisblat D.A."/>
            <person name="Putnam N.H."/>
            <person name="Rokhsar D.S."/>
        </authorList>
    </citation>
    <scope>NUCLEOTIDE SEQUENCE</scope>
    <source>
        <strain evidence="3 5">I ESC-2004</strain>
    </source>
</reference>
<feature type="region of interest" description="Disordered" evidence="1">
    <location>
        <begin position="301"/>
        <end position="328"/>
    </location>
</feature>
<dbReference type="Gene3D" id="3.50.4.10">
    <property type="entry name" value="Hepatocyte Growth Factor"/>
    <property type="match status" value="1"/>
</dbReference>
<dbReference type="AlphaFoldDB" id="R7TYU2"/>